<evidence type="ECO:0000313" key="2">
    <source>
        <dbReference type="EMBL" id="GFH13621.1"/>
    </source>
</evidence>
<feature type="region of interest" description="Disordered" evidence="1">
    <location>
        <begin position="36"/>
        <end position="65"/>
    </location>
</feature>
<comment type="caution">
    <text evidence="2">The sequence shown here is derived from an EMBL/GenBank/DDBJ whole genome shotgun (WGS) entry which is preliminary data.</text>
</comment>
<reference evidence="2 3" key="1">
    <citation type="submission" date="2020-02" db="EMBL/GenBank/DDBJ databases">
        <title>Draft genome sequence of Haematococcus lacustris strain NIES-144.</title>
        <authorList>
            <person name="Morimoto D."/>
            <person name="Nakagawa S."/>
            <person name="Yoshida T."/>
            <person name="Sawayama S."/>
        </authorList>
    </citation>
    <scope>NUCLEOTIDE SEQUENCE [LARGE SCALE GENOMIC DNA]</scope>
    <source>
        <strain evidence="2 3">NIES-144</strain>
    </source>
</reference>
<dbReference type="Proteomes" id="UP000485058">
    <property type="component" value="Unassembled WGS sequence"/>
</dbReference>
<proteinExistence type="predicted"/>
<keyword evidence="3" id="KW-1185">Reference proteome</keyword>
<feature type="compositionally biased region" description="Pro residues" evidence="1">
    <location>
        <begin position="38"/>
        <end position="50"/>
    </location>
</feature>
<name>A0A699YVN4_HAELA</name>
<dbReference type="EMBL" id="BLLF01000633">
    <property type="protein sequence ID" value="GFH13621.1"/>
    <property type="molecule type" value="Genomic_DNA"/>
</dbReference>
<organism evidence="2 3">
    <name type="scientific">Haematococcus lacustris</name>
    <name type="common">Green alga</name>
    <name type="synonym">Haematococcus pluvialis</name>
    <dbReference type="NCBI Taxonomy" id="44745"/>
    <lineage>
        <taxon>Eukaryota</taxon>
        <taxon>Viridiplantae</taxon>
        <taxon>Chlorophyta</taxon>
        <taxon>core chlorophytes</taxon>
        <taxon>Chlorophyceae</taxon>
        <taxon>CS clade</taxon>
        <taxon>Chlamydomonadales</taxon>
        <taxon>Haematococcaceae</taxon>
        <taxon>Haematococcus</taxon>
    </lineage>
</organism>
<protein>
    <submittedName>
        <fullName evidence="2">Uncharacterized protein</fullName>
    </submittedName>
</protein>
<dbReference type="AlphaFoldDB" id="A0A699YVN4"/>
<sequence length="65" mass="7087">MGLVGLMLASGWGCEKDEELAKRWLYAAARWGGEMPPGYRPPATPLPLPPELLGLQPPEETPTDQ</sequence>
<gene>
    <name evidence="2" type="ORF">HaLaN_09546</name>
</gene>
<evidence type="ECO:0000313" key="3">
    <source>
        <dbReference type="Proteomes" id="UP000485058"/>
    </source>
</evidence>
<evidence type="ECO:0000256" key="1">
    <source>
        <dbReference type="SAM" id="MobiDB-lite"/>
    </source>
</evidence>
<accession>A0A699YVN4</accession>